<organism evidence="1 2">
    <name type="scientific">Drosophila gunungcola</name>
    <name type="common">fruit fly</name>
    <dbReference type="NCBI Taxonomy" id="103775"/>
    <lineage>
        <taxon>Eukaryota</taxon>
        <taxon>Metazoa</taxon>
        <taxon>Ecdysozoa</taxon>
        <taxon>Arthropoda</taxon>
        <taxon>Hexapoda</taxon>
        <taxon>Insecta</taxon>
        <taxon>Pterygota</taxon>
        <taxon>Neoptera</taxon>
        <taxon>Endopterygota</taxon>
        <taxon>Diptera</taxon>
        <taxon>Brachycera</taxon>
        <taxon>Muscomorpha</taxon>
        <taxon>Ephydroidea</taxon>
        <taxon>Drosophilidae</taxon>
        <taxon>Drosophila</taxon>
        <taxon>Sophophora</taxon>
    </lineage>
</organism>
<name>A0A9P9YQS1_9MUSC</name>
<evidence type="ECO:0000313" key="1">
    <source>
        <dbReference type="EMBL" id="KAI8041455.1"/>
    </source>
</evidence>
<sequence length="84" mass="10225">MQRVAVFRRQVIFKEWEHKLYKANIAYLKYMLDAIEKCKVSMEFLNILRNWEKVKTERQKYMGGAIERVIEQKIAAFKKNIDRV</sequence>
<dbReference type="AlphaFoldDB" id="A0A9P9YQS1"/>
<dbReference type="Proteomes" id="UP001059596">
    <property type="component" value="Unassembled WGS sequence"/>
</dbReference>
<comment type="caution">
    <text evidence="1">The sequence shown here is derived from an EMBL/GenBank/DDBJ whole genome shotgun (WGS) entry which is preliminary data.</text>
</comment>
<protein>
    <submittedName>
        <fullName evidence="1">Uncharacterized protein</fullName>
    </submittedName>
</protein>
<dbReference type="EMBL" id="JAMKOV010000003">
    <property type="protein sequence ID" value="KAI8041455.1"/>
    <property type="molecule type" value="Genomic_DNA"/>
</dbReference>
<keyword evidence="2" id="KW-1185">Reference proteome</keyword>
<gene>
    <name evidence="1" type="ORF">M5D96_005714</name>
</gene>
<reference evidence="1" key="1">
    <citation type="journal article" date="2023" name="Genome Biol. Evol.">
        <title>Long-read-based Genome Assembly of Drosophila gunungcola Reveals Fewer Chemosensory Genes in Flower-breeding Species.</title>
        <authorList>
            <person name="Negi A."/>
            <person name="Liao B.Y."/>
            <person name="Yeh S.D."/>
        </authorList>
    </citation>
    <scope>NUCLEOTIDE SEQUENCE</scope>
    <source>
        <strain evidence="1">Sukarami</strain>
    </source>
</reference>
<accession>A0A9P9YQS1</accession>
<proteinExistence type="predicted"/>
<evidence type="ECO:0000313" key="2">
    <source>
        <dbReference type="Proteomes" id="UP001059596"/>
    </source>
</evidence>